<evidence type="ECO:0000313" key="3">
    <source>
        <dbReference type="EMBL" id="QNN55977.1"/>
    </source>
</evidence>
<reference evidence="3 4" key="1">
    <citation type="submission" date="2020-08" db="EMBL/GenBank/DDBJ databases">
        <title>Genome sequence of Diaphorobacter ruginosibacter DSM 27467T.</title>
        <authorList>
            <person name="Hyun D.-W."/>
            <person name="Bae J.-W."/>
        </authorList>
    </citation>
    <scope>NUCLEOTIDE SEQUENCE [LARGE SCALE GENOMIC DNA]</scope>
    <source>
        <strain evidence="3 4">DSM 27467</strain>
    </source>
</reference>
<dbReference type="Gene3D" id="3.30.2320.10">
    <property type="entry name" value="hypothetical protein PF0899 domain"/>
    <property type="match status" value="1"/>
</dbReference>
<dbReference type="Gene3D" id="3.30.2400.10">
    <property type="entry name" value="Major capsid protein gp5"/>
    <property type="match status" value="1"/>
</dbReference>
<accession>A0A7G9RK52</accession>
<dbReference type="RefSeq" id="WP_187596249.1">
    <property type="nucleotide sequence ID" value="NZ_CP060714.1"/>
</dbReference>
<feature type="domain" description="Phage capsid-like C-terminal" evidence="2">
    <location>
        <begin position="140"/>
        <end position="414"/>
    </location>
</feature>
<dbReference type="AlphaFoldDB" id="A0A7G9RK52"/>
<dbReference type="NCBIfam" id="TIGR01554">
    <property type="entry name" value="major_cap_HK97"/>
    <property type="match status" value="1"/>
</dbReference>
<dbReference type="KEGG" id="drg:H9K76_15440"/>
<evidence type="ECO:0000313" key="4">
    <source>
        <dbReference type="Proteomes" id="UP000515811"/>
    </source>
</evidence>
<dbReference type="EMBL" id="CP060714">
    <property type="protein sequence ID" value="QNN55977.1"/>
    <property type="molecule type" value="Genomic_DNA"/>
</dbReference>
<dbReference type="SUPFAM" id="SSF56563">
    <property type="entry name" value="Major capsid protein gp5"/>
    <property type="match status" value="1"/>
</dbReference>
<sequence length="418" mass="43726">MSELAKLRHEYDQKVAQVNALMEQHPGKMPVDIANRVDQMISEAERIAGKIEHENEQNQRAGNEHAACALSGSGWKNSDGTPLKALHSAADIRSHYAAKNRIHGSGGAPFALDDFVRGVAGMNSSEAVRAALSTGTDTAGGFALPSVVMPSILEALVPASSVLSAGAGIVPLDSGAKMFTTVAMDTIPKAAWRLESGNVANSEPTFRAVQSMPKSLAFMFKISRELLADAPNLSQALTTAIAQAFAVELDRTALRGSGTNPEPLGISNTAGVASITNGANGASLAGYGNFFTAIQSILQANAPHPTAAIMSPRSLVKLGGLVDTTGQPLRKPDMIEKLALLSTTAIPNDLTVGTGTDCSEIYVGDFSKVNFMMREQISIQLAKELFAGTGEVGFICHVRADIAISYPKALAVITGVKA</sequence>
<dbReference type="InterPro" id="IPR024455">
    <property type="entry name" value="Phage_capsid"/>
</dbReference>
<dbReference type="Proteomes" id="UP000515811">
    <property type="component" value="Chromosome"/>
</dbReference>
<dbReference type="Pfam" id="PF05065">
    <property type="entry name" value="Phage_capsid"/>
    <property type="match status" value="1"/>
</dbReference>
<proteinExistence type="predicted"/>
<evidence type="ECO:0000259" key="2">
    <source>
        <dbReference type="Pfam" id="PF05065"/>
    </source>
</evidence>
<evidence type="ECO:0000256" key="1">
    <source>
        <dbReference type="ARBA" id="ARBA00004328"/>
    </source>
</evidence>
<name>A0A7G9RK52_9BURK</name>
<protein>
    <submittedName>
        <fullName evidence="3">Phage major capsid protein</fullName>
    </submittedName>
</protein>
<dbReference type="InterPro" id="IPR054612">
    <property type="entry name" value="Phage_capsid-like_C"/>
</dbReference>
<gene>
    <name evidence="3" type="ORF">H9K76_15440</name>
</gene>
<comment type="subcellular location">
    <subcellularLocation>
        <location evidence="1">Virion</location>
    </subcellularLocation>
</comment>
<keyword evidence="4" id="KW-1185">Reference proteome</keyword>
<organism evidence="3 4">
    <name type="scientific">Diaphorobacter ruginosibacter</name>
    <dbReference type="NCBI Taxonomy" id="1715720"/>
    <lineage>
        <taxon>Bacteria</taxon>
        <taxon>Pseudomonadati</taxon>
        <taxon>Pseudomonadota</taxon>
        <taxon>Betaproteobacteria</taxon>
        <taxon>Burkholderiales</taxon>
        <taxon>Comamonadaceae</taxon>
        <taxon>Diaphorobacter</taxon>
    </lineage>
</organism>